<feature type="transmembrane region" description="Helical" evidence="1">
    <location>
        <begin position="216"/>
        <end position="237"/>
    </location>
</feature>
<keyword evidence="1" id="KW-0812">Transmembrane</keyword>
<proteinExistence type="predicted"/>
<keyword evidence="1" id="KW-1133">Transmembrane helix</keyword>
<keyword evidence="3" id="KW-1185">Reference proteome</keyword>
<keyword evidence="1" id="KW-0472">Membrane</keyword>
<evidence type="ECO:0000313" key="2">
    <source>
        <dbReference type="EMBL" id="UTW01891.1"/>
    </source>
</evidence>
<gene>
    <name evidence="2" type="ORF">KDX31_10995</name>
</gene>
<feature type="transmembrane region" description="Helical" evidence="1">
    <location>
        <begin position="112"/>
        <end position="138"/>
    </location>
</feature>
<name>A0ABY5GPJ2_9GAMM</name>
<sequence>MSEILTLILLTGAAGACIPLGGAVSSVENFRPNWLEKELRHFVIAFGGGILLGAVSVVLVPQGLVSMENSMFAIPVMLSGAVVFFILERFLGLRRRESPQLMGMVLDYVPEAVALGGLVAVGSPLSSLLAFLIGLQNLPEGFNAFRELEEQNHGSTKDTLLIMLLLVPLGPVAGLCGYYFLSGHESILGGIMLFASGGIIYLIFQDIAPQSRLEKHWAPPIGAVFGFCLALFSEMLVNNAYHV</sequence>
<feature type="transmembrane region" description="Helical" evidence="1">
    <location>
        <begin position="39"/>
        <end position="60"/>
    </location>
</feature>
<reference evidence="2" key="1">
    <citation type="submission" date="2021-04" db="EMBL/GenBank/DDBJ databases">
        <title>Oceanospirillales bacteria with DddD are important DMSP degraders in coastal seawater.</title>
        <authorList>
            <person name="Liu J."/>
        </authorList>
    </citation>
    <scope>NUCLEOTIDE SEQUENCE</scope>
    <source>
        <strain evidence="2">GY6</strain>
    </source>
</reference>
<dbReference type="Proteomes" id="UP001059950">
    <property type="component" value="Chromosome"/>
</dbReference>
<dbReference type="EMBL" id="CP073344">
    <property type="protein sequence ID" value="UTW01891.1"/>
    <property type="molecule type" value="Genomic_DNA"/>
</dbReference>
<evidence type="ECO:0000313" key="3">
    <source>
        <dbReference type="Proteomes" id="UP001059950"/>
    </source>
</evidence>
<evidence type="ECO:0000256" key="1">
    <source>
        <dbReference type="SAM" id="Phobius"/>
    </source>
</evidence>
<organism evidence="2 3">
    <name type="scientific">Amphritea atlantica</name>
    <dbReference type="NCBI Taxonomy" id="355243"/>
    <lineage>
        <taxon>Bacteria</taxon>
        <taxon>Pseudomonadati</taxon>
        <taxon>Pseudomonadota</taxon>
        <taxon>Gammaproteobacteria</taxon>
        <taxon>Oceanospirillales</taxon>
        <taxon>Oceanospirillaceae</taxon>
        <taxon>Amphritea</taxon>
    </lineage>
</organism>
<feature type="transmembrane region" description="Helical" evidence="1">
    <location>
        <begin position="187"/>
        <end position="204"/>
    </location>
</feature>
<feature type="transmembrane region" description="Helical" evidence="1">
    <location>
        <begin position="72"/>
        <end position="92"/>
    </location>
</feature>
<accession>A0ABY5GPJ2</accession>
<protein>
    <submittedName>
        <fullName evidence="2">Divalent cation transporter</fullName>
    </submittedName>
</protein>
<feature type="transmembrane region" description="Helical" evidence="1">
    <location>
        <begin position="159"/>
        <end position="181"/>
    </location>
</feature>